<name>A0A1E4TM94_9ASCO</name>
<dbReference type="OrthoDB" id="1470350at2759"/>
<keyword evidence="2" id="KW-0408">Iron</keyword>
<dbReference type="SUPFAM" id="SSF48264">
    <property type="entry name" value="Cytochrome P450"/>
    <property type="match status" value="1"/>
</dbReference>
<proteinExistence type="inferred from homology"/>
<evidence type="ECO:0000256" key="2">
    <source>
        <dbReference type="PIRSR" id="PIRSR602401-1"/>
    </source>
</evidence>
<accession>A0A1E4TM94</accession>
<comment type="cofactor">
    <cofactor evidence="2">
        <name>heme</name>
        <dbReference type="ChEBI" id="CHEBI:30413"/>
    </cofactor>
</comment>
<evidence type="ECO:0000313" key="4">
    <source>
        <dbReference type="EMBL" id="ODV92859.1"/>
    </source>
</evidence>
<dbReference type="Gene3D" id="1.10.630.10">
    <property type="entry name" value="Cytochrome P450"/>
    <property type="match status" value="1"/>
</dbReference>
<sequence>MSQGSHFISKIPYFALVSLLAGYWSTITAAQHGTNISFAAVAILVYCLLFFLYTLFCLFVYPFVFSKFRGKYPLLFDDYSFLLGHVKMFLSGNCKDRYAEFIAKHPDAKAALFYGPLMTERLVVFDPLTLKELLVRYSYSFPKPSEVQETLNIGFGDGLFLSEGSYHQHLRKIMMPMFTLQHVRNIAPTFWENAKELVDLWDHKISIGADEKGILKYDTMDDFYNVAFDNICNAGLGVDLDALHDPGNETFNAYCQLFVPPRSWFDALTTFLTFFWSRFFYYSWKIPIHSRTQVSRSRAKIMKLIENIVNQRRIKLRLEEKDTNAQVDDKDLVSIILRTNRHSFTTDEMVNNLMSFLAAGHETISSSLLWTLYLLSRNPEVQASLRAAIYDKLPQLFIGSDAQPMSNEAMLEALENITELEQVMLEQMRVLPSVPQTLRIALKDHIFDSGIYVSKDTEIIVPLIGITTNPAIWGKDSYDFRPGRWTEQLIKGKNSTQTYMPFLAGPRMCIGKRFAETEYKITLATLIARFQFGPVNEYKLVYDARITSRPANGMPLLISAVENYSP</sequence>
<dbReference type="PANTHER" id="PTHR24291">
    <property type="entry name" value="CYTOCHROME P450 FAMILY 4"/>
    <property type="match status" value="1"/>
</dbReference>
<protein>
    <recommendedName>
        <fullName evidence="6">Cytochrome P450</fullName>
    </recommendedName>
</protein>
<feature type="transmembrane region" description="Helical" evidence="3">
    <location>
        <begin position="12"/>
        <end position="30"/>
    </location>
</feature>
<dbReference type="GO" id="GO:0016705">
    <property type="term" value="F:oxidoreductase activity, acting on paired donors, with incorporation or reduction of molecular oxygen"/>
    <property type="evidence" value="ECO:0007669"/>
    <property type="project" value="InterPro"/>
</dbReference>
<keyword evidence="3" id="KW-1133">Transmembrane helix</keyword>
<keyword evidence="3" id="KW-0812">Transmembrane</keyword>
<dbReference type="InterPro" id="IPR002401">
    <property type="entry name" value="Cyt_P450_E_grp-I"/>
</dbReference>
<dbReference type="PANTHER" id="PTHR24291:SF175">
    <property type="entry name" value="CYTOCHROME P450"/>
    <property type="match status" value="1"/>
</dbReference>
<evidence type="ECO:0000256" key="1">
    <source>
        <dbReference type="ARBA" id="ARBA00010617"/>
    </source>
</evidence>
<keyword evidence="2" id="KW-0479">Metal-binding</keyword>
<feature type="transmembrane region" description="Helical" evidence="3">
    <location>
        <begin position="36"/>
        <end position="61"/>
    </location>
</feature>
<dbReference type="Pfam" id="PF00067">
    <property type="entry name" value="p450"/>
    <property type="match status" value="1"/>
</dbReference>
<dbReference type="GO" id="GO:0020037">
    <property type="term" value="F:heme binding"/>
    <property type="evidence" value="ECO:0007669"/>
    <property type="project" value="InterPro"/>
</dbReference>
<reference evidence="5" key="1">
    <citation type="submission" date="2016-02" db="EMBL/GenBank/DDBJ databases">
        <title>Comparative genomics of biotechnologically important yeasts.</title>
        <authorList>
            <consortium name="DOE Joint Genome Institute"/>
            <person name="Riley R."/>
            <person name="Haridas S."/>
            <person name="Wolfe K.H."/>
            <person name="Lopes M.R."/>
            <person name="Hittinger C.T."/>
            <person name="Goker M."/>
            <person name="Salamov A."/>
            <person name="Wisecaver J."/>
            <person name="Long T.M."/>
            <person name="Aerts A.L."/>
            <person name="Barry K."/>
            <person name="Choi C."/>
            <person name="Clum A."/>
            <person name="Coughlan A.Y."/>
            <person name="Deshpande S."/>
            <person name="Douglass A.P."/>
            <person name="Hanson S.J."/>
            <person name="Klenk H.-P."/>
            <person name="Labutti K."/>
            <person name="Lapidus A."/>
            <person name="Lindquist E."/>
            <person name="Lipzen A."/>
            <person name="Meier-Kolthoff J.P."/>
            <person name="Ohm R.A."/>
            <person name="Otillar R.P."/>
            <person name="Pangilinan J."/>
            <person name="Peng Y."/>
            <person name="Rokas A."/>
            <person name="Rosa C.A."/>
            <person name="Scheuner C."/>
            <person name="Sibirny A.A."/>
            <person name="Slot J.C."/>
            <person name="Stielow J.B."/>
            <person name="Sun H."/>
            <person name="Kurtzman C.P."/>
            <person name="Blackwell M."/>
            <person name="Jeffries T.W."/>
            <person name="Grigoriev I.V."/>
        </authorList>
    </citation>
    <scope>NUCLEOTIDE SEQUENCE [LARGE SCALE GENOMIC DNA]</scope>
    <source>
        <strain evidence="5">NRRL Y-17796</strain>
    </source>
</reference>
<dbReference type="GO" id="GO:0005506">
    <property type="term" value="F:iron ion binding"/>
    <property type="evidence" value="ECO:0007669"/>
    <property type="project" value="InterPro"/>
</dbReference>
<evidence type="ECO:0008006" key="6">
    <source>
        <dbReference type="Google" id="ProtNLM"/>
    </source>
</evidence>
<dbReference type="InterPro" id="IPR036396">
    <property type="entry name" value="Cyt_P450_sf"/>
</dbReference>
<dbReference type="EMBL" id="KV453841">
    <property type="protein sequence ID" value="ODV92859.1"/>
    <property type="molecule type" value="Genomic_DNA"/>
</dbReference>
<evidence type="ECO:0000256" key="3">
    <source>
        <dbReference type="SAM" id="Phobius"/>
    </source>
</evidence>
<comment type="similarity">
    <text evidence="1">Belongs to the cytochrome P450 family.</text>
</comment>
<dbReference type="AlphaFoldDB" id="A0A1E4TM94"/>
<feature type="binding site" description="axial binding residue" evidence="2">
    <location>
        <position position="509"/>
    </location>
    <ligand>
        <name>heme</name>
        <dbReference type="ChEBI" id="CHEBI:30413"/>
    </ligand>
    <ligandPart>
        <name>Fe</name>
        <dbReference type="ChEBI" id="CHEBI:18248"/>
    </ligandPart>
</feature>
<gene>
    <name evidence="4" type="ORF">CANCADRAFT_30882</name>
</gene>
<organism evidence="4 5">
    <name type="scientific">Tortispora caseinolytica NRRL Y-17796</name>
    <dbReference type="NCBI Taxonomy" id="767744"/>
    <lineage>
        <taxon>Eukaryota</taxon>
        <taxon>Fungi</taxon>
        <taxon>Dikarya</taxon>
        <taxon>Ascomycota</taxon>
        <taxon>Saccharomycotina</taxon>
        <taxon>Trigonopsidomycetes</taxon>
        <taxon>Trigonopsidales</taxon>
        <taxon>Trigonopsidaceae</taxon>
        <taxon>Tortispora</taxon>
    </lineage>
</organism>
<dbReference type="Proteomes" id="UP000095023">
    <property type="component" value="Unassembled WGS sequence"/>
</dbReference>
<keyword evidence="2" id="KW-0349">Heme</keyword>
<dbReference type="PRINTS" id="PR00463">
    <property type="entry name" value="EP450I"/>
</dbReference>
<evidence type="ECO:0000313" key="5">
    <source>
        <dbReference type="Proteomes" id="UP000095023"/>
    </source>
</evidence>
<dbReference type="PRINTS" id="PR00385">
    <property type="entry name" value="P450"/>
</dbReference>
<keyword evidence="3" id="KW-0472">Membrane</keyword>
<dbReference type="InterPro" id="IPR001128">
    <property type="entry name" value="Cyt_P450"/>
</dbReference>
<keyword evidence="5" id="KW-1185">Reference proteome</keyword>
<dbReference type="GO" id="GO:0004497">
    <property type="term" value="F:monooxygenase activity"/>
    <property type="evidence" value="ECO:0007669"/>
    <property type="project" value="InterPro"/>
</dbReference>
<dbReference type="InterPro" id="IPR050196">
    <property type="entry name" value="Cytochrome_P450_Monoox"/>
</dbReference>